<dbReference type="WBParaSite" id="TCONS_00001896.p1">
    <property type="protein sequence ID" value="TCONS_00001896.p1"/>
    <property type="gene ID" value="XLOC_001804"/>
</dbReference>
<accession>A0A0K0EKC0</accession>
<protein>
    <submittedName>
        <fullName evidence="3">Aldolase_II domain-containing protein</fullName>
    </submittedName>
</protein>
<evidence type="ECO:0000313" key="1">
    <source>
        <dbReference type="Proteomes" id="UP000035681"/>
    </source>
</evidence>
<dbReference type="Proteomes" id="UP000035681">
    <property type="component" value="Unplaced"/>
</dbReference>
<reference evidence="2" key="1">
    <citation type="submission" date="2015-08" db="UniProtKB">
        <authorList>
            <consortium name="WormBaseParasite"/>
        </authorList>
    </citation>
    <scope>IDENTIFICATION</scope>
</reference>
<evidence type="ECO:0000313" key="3">
    <source>
        <dbReference type="WBParaSite" id="TCONS_00001896.p1"/>
    </source>
</evidence>
<sequence>MDTTNSTLFFDYEFNKNTEKINIAESISMIVNDFPTSDKKVILKEVDKELLAEADKINAHFKKIRKSIKESSPYIDNNKNNFISITAETLVDKHLIPQIKKELGVDFNSYKKKRQVVRDISLPRINTVNVKNSSKKKEIKKESDFKLVSITKK</sequence>
<dbReference type="WBParaSite" id="SSTP_0000991400.1">
    <property type="protein sequence ID" value="SSTP_0000991400.1"/>
    <property type="gene ID" value="SSTP_0000991400"/>
</dbReference>
<evidence type="ECO:0000313" key="2">
    <source>
        <dbReference type="WBParaSite" id="SSTP_0000991400.1"/>
    </source>
</evidence>
<keyword evidence="1" id="KW-1185">Reference proteome</keyword>
<name>A0A0K0EKC0_STRER</name>
<proteinExistence type="predicted"/>
<organism evidence="2">
    <name type="scientific">Strongyloides stercoralis</name>
    <name type="common">Threadworm</name>
    <dbReference type="NCBI Taxonomy" id="6248"/>
    <lineage>
        <taxon>Eukaryota</taxon>
        <taxon>Metazoa</taxon>
        <taxon>Ecdysozoa</taxon>
        <taxon>Nematoda</taxon>
        <taxon>Chromadorea</taxon>
        <taxon>Rhabditida</taxon>
        <taxon>Tylenchina</taxon>
        <taxon>Panagrolaimomorpha</taxon>
        <taxon>Strongyloidoidea</taxon>
        <taxon>Strongyloididae</taxon>
        <taxon>Strongyloides</taxon>
    </lineage>
</organism>
<dbReference type="AlphaFoldDB" id="A0A0K0EKC0"/>